<dbReference type="RefSeq" id="WP_054660333.1">
    <property type="nucleotide sequence ID" value="NZ_AZCX01000001.1"/>
</dbReference>
<keyword evidence="3" id="KW-0805">Transcription regulation</keyword>
<dbReference type="InterPro" id="IPR055166">
    <property type="entry name" value="Transc_reg_Sar_Rot_HTH"/>
</dbReference>
<dbReference type="CDD" id="cd00090">
    <property type="entry name" value="HTH_ARSR"/>
    <property type="match status" value="1"/>
</dbReference>
<dbReference type="InterPro" id="IPR036390">
    <property type="entry name" value="WH_DNA-bd_sf"/>
</dbReference>
<evidence type="ECO:0000256" key="6">
    <source>
        <dbReference type="SAM" id="Coils"/>
    </source>
</evidence>
<dbReference type="FunFam" id="1.10.10.10:FF:000163">
    <property type="entry name" value="MarR family transcriptional regulator"/>
    <property type="match status" value="1"/>
</dbReference>
<evidence type="ECO:0000256" key="4">
    <source>
        <dbReference type="ARBA" id="ARBA00023125"/>
    </source>
</evidence>
<keyword evidence="5" id="KW-0804">Transcription</keyword>
<dbReference type="PROSITE" id="PS50995">
    <property type="entry name" value="HTH_MARR_2"/>
    <property type="match status" value="1"/>
</dbReference>
<comment type="caution">
    <text evidence="8">The sequence shown here is derived from an EMBL/GenBank/DDBJ whole genome shotgun (WGS) entry which is preliminary data.</text>
</comment>
<dbReference type="GO" id="GO:0003700">
    <property type="term" value="F:DNA-binding transcription factor activity"/>
    <property type="evidence" value="ECO:0007669"/>
    <property type="project" value="InterPro"/>
</dbReference>
<keyword evidence="9" id="KW-1185">Reference proteome</keyword>
<gene>
    <name evidence="8" type="ORF">FC96_GL000039</name>
</gene>
<evidence type="ECO:0000313" key="9">
    <source>
        <dbReference type="Proteomes" id="UP000050911"/>
    </source>
</evidence>
<dbReference type="GO" id="GO:0006950">
    <property type="term" value="P:response to stress"/>
    <property type="evidence" value="ECO:0007669"/>
    <property type="project" value="TreeGrafter"/>
</dbReference>
<dbReference type="InterPro" id="IPR036388">
    <property type="entry name" value="WH-like_DNA-bd_sf"/>
</dbReference>
<dbReference type="PATRIC" id="fig|1302272.5.peg.39"/>
<evidence type="ECO:0000313" key="8">
    <source>
        <dbReference type="EMBL" id="KRK49124.1"/>
    </source>
</evidence>
<evidence type="ECO:0000256" key="5">
    <source>
        <dbReference type="ARBA" id="ARBA00023163"/>
    </source>
</evidence>
<comment type="subcellular location">
    <subcellularLocation>
        <location evidence="1">Cytoplasm</location>
    </subcellularLocation>
</comment>
<dbReference type="STRING" id="1302272.FC96_GL000039"/>
<reference evidence="8 9" key="1">
    <citation type="journal article" date="2015" name="Genome Announc.">
        <title>Expanding the biotechnology potential of lactobacilli through comparative genomics of 213 strains and associated genera.</title>
        <authorList>
            <person name="Sun Z."/>
            <person name="Harris H.M."/>
            <person name="McCann A."/>
            <person name="Guo C."/>
            <person name="Argimon S."/>
            <person name="Zhang W."/>
            <person name="Yang X."/>
            <person name="Jeffery I.B."/>
            <person name="Cooney J.C."/>
            <person name="Kagawa T.F."/>
            <person name="Liu W."/>
            <person name="Song Y."/>
            <person name="Salvetti E."/>
            <person name="Wrobel A."/>
            <person name="Rasinkangas P."/>
            <person name="Parkhill J."/>
            <person name="Rea M.C."/>
            <person name="O'Sullivan O."/>
            <person name="Ritari J."/>
            <person name="Douillard F.P."/>
            <person name="Paul Ross R."/>
            <person name="Yang R."/>
            <person name="Briner A.E."/>
            <person name="Felis G.E."/>
            <person name="de Vos W.M."/>
            <person name="Barrangou R."/>
            <person name="Klaenhammer T.R."/>
            <person name="Caufield P.W."/>
            <person name="Cui Y."/>
            <person name="Zhang H."/>
            <person name="O'Toole P.W."/>
        </authorList>
    </citation>
    <scope>NUCLEOTIDE SEQUENCE [LARGE SCALE GENOMIC DNA]</scope>
    <source>
        <strain evidence="8 9">JCM 15530</strain>
    </source>
</reference>
<keyword evidence="4" id="KW-0238">DNA-binding</keyword>
<dbReference type="AlphaFoldDB" id="A0A0R1HYV4"/>
<feature type="domain" description="HTH marR-type" evidence="7">
    <location>
        <begin position="11"/>
        <end position="141"/>
    </location>
</feature>
<dbReference type="InterPro" id="IPR000835">
    <property type="entry name" value="HTH_MarR-typ"/>
</dbReference>
<protein>
    <submittedName>
        <fullName evidence="8">Transcriptional regulator</fullName>
    </submittedName>
</protein>
<keyword evidence="2" id="KW-0963">Cytoplasm</keyword>
<dbReference type="Proteomes" id="UP000050911">
    <property type="component" value="Unassembled WGS sequence"/>
</dbReference>
<dbReference type="OrthoDB" id="9806864at2"/>
<accession>A0A0R1HYV4</accession>
<dbReference type="Gene3D" id="1.10.10.10">
    <property type="entry name" value="Winged helix-like DNA-binding domain superfamily/Winged helix DNA-binding domain"/>
    <property type="match status" value="1"/>
</dbReference>
<dbReference type="GO" id="GO:0005737">
    <property type="term" value="C:cytoplasm"/>
    <property type="evidence" value="ECO:0007669"/>
    <property type="project" value="UniProtKB-SubCell"/>
</dbReference>
<dbReference type="Pfam" id="PF22381">
    <property type="entry name" value="Staph_reg_Sar_Rot"/>
    <property type="match status" value="1"/>
</dbReference>
<evidence type="ECO:0000256" key="3">
    <source>
        <dbReference type="ARBA" id="ARBA00023015"/>
    </source>
</evidence>
<name>A0A0R1HYV4_9LACO</name>
<dbReference type="GO" id="GO:0003677">
    <property type="term" value="F:DNA binding"/>
    <property type="evidence" value="ECO:0007669"/>
    <property type="project" value="UniProtKB-KW"/>
</dbReference>
<dbReference type="InterPro" id="IPR039422">
    <property type="entry name" value="MarR/SlyA-like"/>
</dbReference>
<evidence type="ECO:0000256" key="2">
    <source>
        <dbReference type="ARBA" id="ARBA00022490"/>
    </source>
</evidence>
<evidence type="ECO:0000259" key="7">
    <source>
        <dbReference type="PROSITE" id="PS50995"/>
    </source>
</evidence>
<feature type="coiled-coil region" evidence="6">
    <location>
        <begin position="122"/>
        <end position="149"/>
    </location>
</feature>
<organism evidence="8 9">
    <name type="scientific">Secundilactobacillus kimchicus JCM 15530</name>
    <dbReference type="NCBI Taxonomy" id="1302272"/>
    <lineage>
        <taxon>Bacteria</taxon>
        <taxon>Bacillati</taxon>
        <taxon>Bacillota</taxon>
        <taxon>Bacilli</taxon>
        <taxon>Lactobacillales</taxon>
        <taxon>Lactobacillaceae</taxon>
        <taxon>Secundilactobacillus</taxon>
    </lineage>
</organism>
<evidence type="ECO:0000256" key="1">
    <source>
        <dbReference type="ARBA" id="ARBA00004496"/>
    </source>
</evidence>
<dbReference type="InterPro" id="IPR011991">
    <property type="entry name" value="ArsR-like_HTH"/>
</dbReference>
<dbReference type="PRINTS" id="PR00598">
    <property type="entry name" value="HTHMARR"/>
</dbReference>
<sequence length="155" mass="18297">MANEPTPRLLDEQLCFALYSASKKFTHFYQDALAEFKLTYPQYITMLILWEKSPMTVRDLGKRLNLDSGTLTPLLKRLEKLGWVNRNRNQEDERQVDITLTDYALEQRDAVYSRVNNCIDLIGMKQSEYDAMNDQLERLQTELDRVKNNHLIQNH</sequence>
<dbReference type="EMBL" id="AZCX01000001">
    <property type="protein sequence ID" value="KRK49124.1"/>
    <property type="molecule type" value="Genomic_DNA"/>
</dbReference>
<dbReference type="SUPFAM" id="SSF46785">
    <property type="entry name" value="Winged helix' DNA-binding domain"/>
    <property type="match status" value="1"/>
</dbReference>
<keyword evidence="6" id="KW-0175">Coiled coil</keyword>
<proteinExistence type="predicted"/>
<dbReference type="SMART" id="SM00347">
    <property type="entry name" value="HTH_MARR"/>
    <property type="match status" value="1"/>
</dbReference>
<dbReference type="PANTHER" id="PTHR33164">
    <property type="entry name" value="TRANSCRIPTIONAL REGULATOR, MARR FAMILY"/>
    <property type="match status" value="1"/>
</dbReference>
<dbReference type="PANTHER" id="PTHR33164:SF5">
    <property type="entry name" value="ORGANIC HYDROPEROXIDE RESISTANCE TRANSCRIPTIONAL REGULATOR"/>
    <property type="match status" value="1"/>
</dbReference>